<dbReference type="EMBL" id="AZAC01000005">
    <property type="protein sequence ID" value="KIX15027.1"/>
    <property type="molecule type" value="Genomic_DNA"/>
</dbReference>
<sequence>MAGSLLMELIALLGRDNALLLCEQIGGASYYIPAKPRHSHPFIPYIGMDGMEEISKRWGGIEISLPKAEAMRKRNAVSALNSRGLSSKEIALRAGCTERFVRKVRADLRRREHKKLPLFG</sequence>
<keyword evidence="2" id="KW-1185">Reference proteome</keyword>
<gene>
    <name evidence="1" type="ORF">X474_05640</name>
</gene>
<dbReference type="STRING" id="1429043.X474_05640"/>
<proteinExistence type="predicted"/>
<dbReference type="InterPro" id="IPR009057">
    <property type="entry name" value="Homeodomain-like_sf"/>
</dbReference>
<protein>
    <recommendedName>
        <fullName evidence="3">Mor transcription activator domain-containing protein</fullName>
    </recommendedName>
</protein>
<accession>A0A0D2GJW6</accession>
<name>A0A0D2GJW6_9BACT</name>
<evidence type="ECO:0000313" key="2">
    <source>
        <dbReference type="Proteomes" id="UP000032233"/>
    </source>
</evidence>
<organism evidence="1 2">
    <name type="scientific">Dethiosulfatarculus sandiegensis</name>
    <dbReference type="NCBI Taxonomy" id="1429043"/>
    <lineage>
        <taxon>Bacteria</taxon>
        <taxon>Pseudomonadati</taxon>
        <taxon>Thermodesulfobacteriota</taxon>
        <taxon>Desulfarculia</taxon>
        <taxon>Desulfarculales</taxon>
        <taxon>Desulfarculaceae</taxon>
        <taxon>Dethiosulfatarculus</taxon>
    </lineage>
</organism>
<reference evidence="1 2" key="1">
    <citation type="submission" date="2013-11" db="EMBL/GenBank/DDBJ databases">
        <title>Metagenomic analysis of a methanogenic consortium involved in long chain n-alkane degradation.</title>
        <authorList>
            <person name="Davidova I.A."/>
            <person name="Callaghan A.V."/>
            <person name="Wawrik B."/>
            <person name="Pruitt S."/>
            <person name="Marks C."/>
            <person name="Duncan K.E."/>
            <person name="Suflita J.M."/>
        </authorList>
    </citation>
    <scope>NUCLEOTIDE SEQUENCE [LARGE SCALE GENOMIC DNA]</scope>
    <source>
        <strain evidence="1 2">SPR</strain>
    </source>
</reference>
<dbReference type="Proteomes" id="UP000032233">
    <property type="component" value="Unassembled WGS sequence"/>
</dbReference>
<evidence type="ECO:0000313" key="1">
    <source>
        <dbReference type="EMBL" id="KIX15027.1"/>
    </source>
</evidence>
<dbReference type="AlphaFoldDB" id="A0A0D2GJW6"/>
<evidence type="ECO:0008006" key="3">
    <source>
        <dbReference type="Google" id="ProtNLM"/>
    </source>
</evidence>
<dbReference type="InParanoid" id="A0A0D2GJW6"/>
<dbReference type="RefSeq" id="WP_044347248.1">
    <property type="nucleotide sequence ID" value="NZ_AZAC01000005.1"/>
</dbReference>
<dbReference type="OrthoDB" id="5458350at2"/>
<comment type="caution">
    <text evidence="1">The sequence shown here is derived from an EMBL/GenBank/DDBJ whole genome shotgun (WGS) entry which is preliminary data.</text>
</comment>
<dbReference type="SUPFAM" id="SSF46689">
    <property type="entry name" value="Homeodomain-like"/>
    <property type="match status" value="1"/>
</dbReference>